<evidence type="ECO:0000256" key="1">
    <source>
        <dbReference type="ARBA" id="ARBA00006249"/>
    </source>
</evidence>
<protein>
    <recommendedName>
        <fullName evidence="8">Carboxylic ester hydrolase</fullName>
        <ecNumber evidence="8">3.1.1.-</ecNumber>
    </recommendedName>
</protein>
<evidence type="ECO:0000313" key="10">
    <source>
        <dbReference type="Proteomes" id="UP001175000"/>
    </source>
</evidence>
<gene>
    <name evidence="9" type="ORF">B0T14DRAFT_545150</name>
</gene>
<evidence type="ECO:0000256" key="4">
    <source>
        <dbReference type="ARBA" id="ARBA00022729"/>
    </source>
</evidence>
<dbReference type="Pfam" id="PF07519">
    <property type="entry name" value="Tannase"/>
    <property type="match status" value="1"/>
</dbReference>
<keyword evidence="7" id="KW-1015">Disulfide bond</keyword>
<dbReference type="PANTHER" id="PTHR33938:SF13">
    <property type="entry name" value="CARBOXYLIC ESTER HYDROLASE"/>
    <property type="match status" value="1"/>
</dbReference>
<evidence type="ECO:0000256" key="8">
    <source>
        <dbReference type="RuleBase" id="RU361238"/>
    </source>
</evidence>
<reference evidence="9" key="1">
    <citation type="submission" date="2023-06" db="EMBL/GenBank/DDBJ databases">
        <title>Genome-scale phylogeny and comparative genomics of the fungal order Sordariales.</title>
        <authorList>
            <consortium name="Lawrence Berkeley National Laboratory"/>
            <person name="Hensen N."/>
            <person name="Bonometti L."/>
            <person name="Westerberg I."/>
            <person name="Brannstrom I.O."/>
            <person name="Guillou S."/>
            <person name="Cros-Aarteil S."/>
            <person name="Calhoun S."/>
            <person name="Haridas S."/>
            <person name="Kuo A."/>
            <person name="Mondo S."/>
            <person name="Pangilinan J."/>
            <person name="Riley R."/>
            <person name="Labutti K."/>
            <person name="Andreopoulos B."/>
            <person name="Lipzen A."/>
            <person name="Chen C."/>
            <person name="Yanf M."/>
            <person name="Daum C."/>
            <person name="Ng V."/>
            <person name="Clum A."/>
            <person name="Steindorff A."/>
            <person name="Ohm R."/>
            <person name="Martin F."/>
            <person name="Silar P."/>
            <person name="Natvig D."/>
            <person name="Lalanne C."/>
            <person name="Gautier V."/>
            <person name="Ament-Velasquez S.L."/>
            <person name="Kruys A."/>
            <person name="Hutchinson M.I."/>
            <person name="Powell A.J."/>
            <person name="Barry K."/>
            <person name="Miller A.N."/>
            <person name="Grigoriev I.V."/>
            <person name="Debuchy R."/>
            <person name="Gladieux P."/>
            <person name="Thoren M.H."/>
            <person name="Johannesson H."/>
        </authorList>
    </citation>
    <scope>NUCLEOTIDE SEQUENCE</scope>
    <source>
        <strain evidence="9">CBS 606.72</strain>
    </source>
</reference>
<dbReference type="Proteomes" id="UP001175000">
    <property type="component" value="Unassembled WGS sequence"/>
</dbReference>
<dbReference type="GO" id="GO:0046872">
    <property type="term" value="F:metal ion binding"/>
    <property type="evidence" value="ECO:0007669"/>
    <property type="project" value="UniProtKB-KW"/>
</dbReference>
<dbReference type="SUPFAM" id="SSF53474">
    <property type="entry name" value="alpha/beta-Hydrolases"/>
    <property type="match status" value="1"/>
</dbReference>
<dbReference type="GO" id="GO:0030600">
    <property type="term" value="F:feruloyl esterase activity"/>
    <property type="evidence" value="ECO:0007669"/>
    <property type="project" value="UniProtKB-ARBA"/>
</dbReference>
<evidence type="ECO:0000256" key="6">
    <source>
        <dbReference type="ARBA" id="ARBA00022837"/>
    </source>
</evidence>
<keyword evidence="2" id="KW-0719">Serine esterase</keyword>
<dbReference type="EMBL" id="JAULSU010000003">
    <property type="protein sequence ID" value="KAK0623792.1"/>
    <property type="molecule type" value="Genomic_DNA"/>
</dbReference>
<comment type="caution">
    <text evidence="9">The sequence shown here is derived from an EMBL/GenBank/DDBJ whole genome shotgun (WGS) entry which is preliminary data.</text>
</comment>
<dbReference type="InterPro" id="IPR011118">
    <property type="entry name" value="Tannase/feruloyl_esterase"/>
</dbReference>
<evidence type="ECO:0000313" key="9">
    <source>
        <dbReference type="EMBL" id="KAK0623792.1"/>
    </source>
</evidence>
<keyword evidence="5 8" id="KW-0378">Hydrolase</keyword>
<dbReference type="PANTHER" id="PTHR33938">
    <property type="entry name" value="FERULOYL ESTERASE B-RELATED"/>
    <property type="match status" value="1"/>
</dbReference>
<evidence type="ECO:0000256" key="2">
    <source>
        <dbReference type="ARBA" id="ARBA00022487"/>
    </source>
</evidence>
<keyword evidence="10" id="KW-1185">Reference proteome</keyword>
<dbReference type="AlphaFoldDB" id="A0AA39WY69"/>
<keyword evidence="3" id="KW-0479">Metal-binding</keyword>
<organism evidence="9 10">
    <name type="scientific">Immersiella caudata</name>
    <dbReference type="NCBI Taxonomy" id="314043"/>
    <lineage>
        <taxon>Eukaryota</taxon>
        <taxon>Fungi</taxon>
        <taxon>Dikarya</taxon>
        <taxon>Ascomycota</taxon>
        <taxon>Pezizomycotina</taxon>
        <taxon>Sordariomycetes</taxon>
        <taxon>Sordariomycetidae</taxon>
        <taxon>Sordariales</taxon>
        <taxon>Lasiosphaeriaceae</taxon>
        <taxon>Immersiella</taxon>
    </lineage>
</organism>
<keyword evidence="6" id="KW-0106">Calcium</keyword>
<evidence type="ECO:0000256" key="7">
    <source>
        <dbReference type="ARBA" id="ARBA00023157"/>
    </source>
</evidence>
<accession>A0AA39WY69</accession>
<dbReference type="EC" id="3.1.1.-" evidence="8"/>
<keyword evidence="4" id="KW-0732">Signal</keyword>
<proteinExistence type="inferred from homology"/>
<name>A0AA39WY69_9PEZI</name>
<comment type="similarity">
    <text evidence="1 8">Belongs to the tannase family.</text>
</comment>
<evidence type="ECO:0000256" key="5">
    <source>
        <dbReference type="ARBA" id="ARBA00022801"/>
    </source>
</evidence>
<evidence type="ECO:0000256" key="3">
    <source>
        <dbReference type="ARBA" id="ARBA00022723"/>
    </source>
</evidence>
<dbReference type="InterPro" id="IPR029058">
    <property type="entry name" value="AB_hydrolase_fold"/>
</dbReference>
<sequence length="515" mass="55052">MPASSLSAACTTSTFTALQIFGAQILNIETRLVTNFSASVPGAFRFFQPSIEVQNASFCNITVTYTHPGQGDEVFAYTWLPIDNWNGRLHAVGGAGWAAGATPLSFEMMKGAIGDGYATITNDAGLTGDIEGGKDWALLSPGNPNLYKLNNLGSISINEQSIIGKSLVGSFYGKPPAFSYWSGCSQGGRQGIMAAQRYPTAFDGIAAAAPVVYIPDLLAAVQWPQQVMNTLNRYPHPCELDALAAAAISACDGLDGTLDGIITDIPTCFQTFNPFSLVNTPIFCPSTNTTLPLSYAAATVANATWHGPHTPSGKPIWYGISIGADLTGTDPSSGGQPGIAGTNCTQLTPPNLHGTCTGTNNFLSAAYLSLLIAKGDPTFNITSLSLSEFSSLFHSGKQQYSSFISTDDPDLSAFRNAGGKMVTMHGLADQIVSHEGSRRYLRSVQREMGEESVSEFWRHFEIPGLGHCFGGRSGSLEGMWEQLRAWVEEEGEAPEREEVEARLHRQLSTSFALWP</sequence>